<dbReference type="Proteomes" id="UP001186944">
    <property type="component" value="Unassembled WGS sequence"/>
</dbReference>
<dbReference type="PANTHER" id="PTHR48071">
    <property type="entry name" value="SRCR DOMAIN-CONTAINING PROTEIN"/>
    <property type="match status" value="1"/>
</dbReference>
<dbReference type="PROSITE" id="PS50835">
    <property type="entry name" value="IG_LIKE"/>
    <property type="match status" value="1"/>
</dbReference>
<dbReference type="PROSITE" id="PS50287">
    <property type="entry name" value="SRCR_2"/>
    <property type="match status" value="4"/>
</dbReference>
<comment type="caution">
    <text evidence="2">Lacks conserved residue(s) required for the propagation of feature annotation.</text>
</comment>
<dbReference type="SMART" id="SM00202">
    <property type="entry name" value="SR"/>
    <property type="match status" value="3"/>
</dbReference>
<dbReference type="SUPFAM" id="SSF56436">
    <property type="entry name" value="C-type lectin-like"/>
    <property type="match status" value="1"/>
</dbReference>
<dbReference type="EMBL" id="VSWD01000008">
    <property type="protein sequence ID" value="KAK3094607.1"/>
    <property type="molecule type" value="Genomic_DNA"/>
</dbReference>
<evidence type="ECO:0000313" key="6">
    <source>
        <dbReference type="EMBL" id="KAK3094607.1"/>
    </source>
</evidence>
<dbReference type="InterPro" id="IPR016187">
    <property type="entry name" value="CTDL_fold"/>
</dbReference>
<proteinExistence type="predicted"/>
<dbReference type="InterPro" id="IPR001304">
    <property type="entry name" value="C-type_lectin-like"/>
</dbReference>
<comment type="caution">
    <text evidence="6">The sequence shown here is derived from an EMBL/GenBank/DDBJ whole genome shotgun (WGS) entry which is preliminary data.</text>
</comment>
<feature type="domain" description="SRCR" evidence="4">
    <location>
        <begin position="323"/>
        <end position="402"/>
    </location>
</feature>
<protein>
    <submittedName>
        <fullName evidence="6">Uncharacterized protein</fullName>
    </submittedName>
</protein>
<dbReference type="Gene3D" id="2.60.40.10">
    <property type="entry name" value="Immunoglobulins"/>
    <property type="match status" value="1"/>
</dbReference>
<evidence type="ECO:0000259" key="5">
    <source>
        <dbReference type="PROSITE" id="PS50835"/>
    </source>
</evidence>
<name>A0AA89C4L5_PINIB</name>
<dbReference type="Gene3D" id="3.10.100.10">
    <property type="entry name" value="Mannose-Binding Protein A, subunit A"/>
    <property type="match status" value="1"/>
</dbReference>
<feature type="disulfide bond" evidence="2">
    <location>
        <begin position="279"/>
        <end position="289"/>
    </location>
</feature>
<organism evidence="6 7">
    <name type="scientific">Pinctada imbricata</name>
    <name type="common">Atlantic pearl-oyster</name>
    <name type="synonym">Pinctada martensii</name>
    <dbReference type="NCBI Taxonomy" id="66713"/>
    <lineage>
        <taxon>Eukaryota</taxon>
        <taxon>Metazoa</taxon>
        <taxon>Spiralia</taxon>
        <taxon>Lophotrochozoa</taxon>
        <taxon>Mollusca</taxon>
        <taxon>Bivalvia</taxon>
        <taxon>Autobranchia</taxon>
        <taxon>Pteriomorphia</taxon>
        <taxon>Pterioida</taxon>
        <taxon>Pterioidea</taxon>
        <taxon>Pteriidae</taxon>
        <taxon>Pinctada</taxon>
    </lineage>
</organism>
<dbReference type="AlphaFoldDB" id="A0AA89C4L5"/>
<dbReference type="Pfam" id="PF00530">
    <property type="entry name" value="SRCR"/>
    <property type="match status" value="4"/>
</dbReference>
<gene>
    <name evidence="6" type="ORF">FSP39_003988</name>
</gene>
<dbReference type="SMART" id="SM00034">
    <property type="entry name" value="CLECT"/>
    <property type="match status" value="1"/>
</dbReference>
<evidence type="ECO:0000256" key="2">
    <source>
        <dbReference type="PROSITE-ProRule" id="PRU00196"/>
    </source>
</evidence>
<dbReference type="GO" id="GO:0016020">
    <property type="term" value="C:membrane"/>
    <property type="evidence" value="ECO:0007669"/>
    <property type="project" value="InterPro"/>
</dbReference>
<dbReference type="Gene3D" id="3.10.250.10">
    <property type="entry name" value="SRCR-like domain"/>
    <property type="match status" value="4"/>
</dbReference>
<dbReference type="InterPro" id="IPR016186">
    <property type="entry name" value="C-type_lectin-like/link_sf"/>
</dbReference>
<keyword evidence="1 2" id="KW-1015">Disulfide bond</keyword>
<dbReference type="SUPFAM" id="SSF48726">
    <property type="entry name" value="Immunoglobulin"/>
    <property type="match status" value="1"/>
</dbReference>
<feature type="disulfide bond" evidence="2">
    <location>
        <begin position="495"/>
        <end position="505"/>
    </location>
</feature>
<evidence type="ECO:0000256" key="1">
    <source>
        <dbReference type="ARBA" id="ARBA00023157"/>
    </source>
</evidence>
<accession>A0AA89C4L5</accession>
<dbReference type="PROSITE" id="PS50041">
    <property type="entry name" value="C_TYPE_LECTIN_2"/>
    <property type="match status" value="1"/>
</dbReference>
<feature type="domain" description="C-type lectin" evidence="3">
    <location>
        <begin position="2"/>
        <end position="123"/>
    </location>
</feature>
<dbReference type="InterPro" id="IPR036179">
    <property type="entry name" value="Ig-like_dom_sf"/>
</dbReference>
<dbReference type="InterPro" id="IPR013783">
    <property type="entry name" value="Ig-like_fold"/>
</dbReference>
<keyword evidence="7" id="KW-1185">Reference proteome</keyword>
<dbReference type="SUPFAM" id="SSF56487">
    <property type="entry name" value="SRCR-like"/>
    <property type="match status" value="4"/>
</dbReference>
<dbReference type="CDD" id="cd00037">
    <property type="entry name" value="CLECT"/>
    <property type="match status" value="1"/>
</dbReference>
<sequence>MYNNMCYFFSRDKLTWYEASMKCEYMGGYLAIANSAHENSYLKLMASKNSMAPGVWIGLNDCLFPKTHTWYWGYGKKQCKWFDWFGKEPLFDGPNKHCVALYSNYHYCWKLENCRSKQYYVCEMAPWYKKASDNTSCVIRHTQIRTPEGLFCLDDRSRFHIRKKKHVSKLVIKNPTLKDSGFYMCVASFGRRNITQSTRVTFHDKQIQFAGTSLLEGRIEVFGNGYWGTVCMNGLTDNEISTICKTLGFRYGGNMYNAWDTYYAARTDVGPIMVTGLKCPPNATDYGQCSHNGFGNLCCGCNHSYDLAIRCHERPVGEDHQAIRLSGYGRNDKGRVEIWHNGSWILVDPYWLQFPEANMFCKMLGFRHGGEPILNETVPATKGIVLIQYIDCPSVAVHINNCSVTYSTRARMTSNAQGGVPTIPFRKARNNQGVEKLQYYKDGYWGTVCGAYIGKPEASMICHMMGFKHGGALIKSYKDWSYKGLGPILLKYLDCPMNATNISQCPFRNYTDYSHRSACYSYIDHKKDVSISCNKNPVEQQDIPVRLNGSSANDGILEVYHNNRWKFVSYRGDPKLASVVCRQLGFRRQHINVARADCRRQHINVARADCGRQHINVARADCGRQHINVARADCRRQHINVARADCGRQHINVARADCGRQHINVARADCRRQHINVARADCGRQHINVASLLHINVARADCRRQHINVARADCGRLLAPYTVKALDIRNTNAQLFSNSGS</sequence>
<feature type="domain" description="SRCR" evidence="4">
    <location>
        <begin position="545"/>
        <end position="659"/>
    </location>
</feature>
<evidence type="ECO:0000259" key="3">
    <source>
        <dbReference type="PROSITE" id="PS50041"/>
    </source>
</evidence>
<feature type="disulfide bond" evidence="2">
    <location>
        <begin position="392"/>
        <end position="402"/>
    </location>
</feature>
<dbReference type="InterPro" id="IPR001190">
    <property type="entry name" value="SRCR"/>
</dbReference>
<feature type="domain" description="Ig-like" evidence="5">
    <location>
        <begin position="114"/>
        <end position="201"/>
    </location>
</feature>
<dbReference type="PANTHER" id="PTHR48071:SF18">
    <property type="entry name" value="DELETED IN MALIGNANT BRAIN TUMORS 1 PROTEIN-RELATED"/>
    <property type="match status" value="1"/>
</dbReference>
<reference evidence="6" key="1">
    <citation type="submission" date="2019-08" db="EMBL/GenBank/DDBJ databases">
        <title>The improved chromosome-level genome for the pearl oyster Pinctada fucata martensii using PacBio sequencing and Hi-C.</title>
        <authorList>
            <person name="Zheng Z."/>
        </authorList>
    </citation>
    <scope>NUCLEOTIDE SEQUENCE</scope>
    <source>
        <strain evidence="6">ZZ-2019</strain>
        <tissue evidence="6">Adductor muscle</tissue>
    </source>
</reference>
<evidence type="ECO:0000259" key="4">
    <source>
        <dbReference type="PROSITE" id="PS50287"/>
    </source>
</evidence>
<feature type="domain" description="SRCR" evidence="4">
    <location>
        <begin position="198"/>
        <end position="312"/>
    </location>
</feature>
<feature type="domain" description="SRCR" evidence="4">
    <location>
        <begin position="410"/>
        <end position="534"/>
    </location>
</feature>
<dbReference type="InterPro" id="IPR007110">
    <property type="entry name" value="Ig-like_dom"/>
</dbReference>
<dbReference type="InterPro" id="IPR036772">
    <property type="entry name" value="SRCR-like_dom_sf"/>
</dbReference>
<dbReference type="Pfam" id="PF00059">
    <property type="entry name" value="Lectin_C"/>
    <property type="match status" value="1"/>
</dbReference>
<evidence type="ECO:0000313" key="7">
    <source>
        <dbReference type="Proteomes" id="UP001186944"/>
    </source>
</evidence>